<evidence type="ECO:0000313" key="2">
    <source>
        <dbReference type="Proteomes" id="UP000027222"/>
    </source>
</evidence>
<dbReference type="AlphaFoldDB" id="A0A067T230"/>
<name>A0A067T230_GALM3</name>
<dbReference type="EMBL" id="KL142377">
    <property type="protein sequence ID" value="KDR77255.1"/>
    <property type="molecule type" value="Genomic_DNA"/>
</dbReference>
<dbReference type="HOGENOM" id="CLU_075372_0_0_1"/>
<keyword evidence="2" id="KW-1185">Reference proteome</keyword>
<dbReference type="OrthoDB" id="3182995at2759"/>
<evidence type="ECO:0000313" key="1">
    <source>
        <dbReference type="EMBL" id="KDR77255.1"/>
    </source>
</evidence>
<organism evidence="1 2">
    <name type="scientific">Galerina marginata (strain CBS 339.88)</name>
    <dbReference type="NCBI Taxonomy" id="685588"/>
    <lineage>
        <taxon>Eukaryota</taxon>
        <taxon>Fungi</taxon>
        <taxon>Dikarya</taxon>
        <taxon>Basidiomycota</taxon>
        <taxon>Agaricomycotina</taxon>
        <taxon>Agaricomycetes</taxon>
        <taxon>Agaricomycetidae</taxon>
        <taxon>Agaricales</taxon>
        <taxon>Agaricineae</taxon>
        <taxon>Strophariaceae</taxon>
        <taxon>Galerina</taxon>
    </lineage>
</organism>
<reference evidence="2" key="1">
    <citation type="journal article" date="2014" name="Proc. Natl. Acad. Sci. U.S.A.">
        <title>Extensive sampling of basidiomycete genomes demonstrates inadequacy of the white-rot/brown-rot paradigm for wood decay fungi.</title>
        <authorList>
            <person name="Riley R."/>
            <person name="Salamov A.A."/>
            <person name="Brown D.W."/>
            <person name="Nagy L.G."/>
            <person name="Floudas D."/>
            <person name="Held B.W."/>
            <person name="Levasseur A."/>
            <person name="Lombard V."/>
            <person name="Morin E."/>
            <person name="Otillar R."/>
            <person name="Lindquist E.A."/>
            <person name="Sun H."/>
            <person name="LaButti K.M."/>
            <person name="Schmutz J."/>
            <person name="Jabbour D."/>
            <person name="Luo H."/>
            <person name="Baker S.E."/>
            <person name="Pisabarro A.G."/>
            <person name="Walton J.D."/>
            <person name="Blanchette R.A."/>
            <person name="Henrissat B."/>
            <person name="Martin F."/>
            <person name="Cullen D."/>
            <person name="Hibbett D.S."/>
            <person name="Grigoriev I.V."/>
        </authorList>
    </citation>
    <scope>NUCLEOTIDE SEQUENCE [LARGE SCALE GENOMIC DNA]</scope>
    <source>
        <strain evidence="2">CBS 339.88</strain>
    </source>
</reference>
<gene>
    <name evidence="1" type="ORF">GALMADRAFT_246561</name>
</gene>
<accession>A0A067T230</accession>
<protein>
    <recommendedName>
        <fullName evidence="3">Protein kinase domain-containing protein</fullName>
    </recommendedName>
</protein>
<evidence type="ECO:0008006" key="3">
    <source>
        <dbReference type="Google" id="ProtNLM"/>
    </source>
</evidence>
<sequence length="314" mass="35182">MRPEPLELNAIRSLVINDFVADENGKQISVTLRRRTPEPAKGFRTLQPSVLPDGPPARLPSVLPPAGDLQLTISIMDLIGNGRCGSVYSTSLPHLQDRATSNPPCDNPLPILSYLPELVVKVADEAHVDDLASEASMYDEMEVLQGVAIPRCYGWFEGELGPLTMAPAANPSKCEPETKIAQRRNVPTRLSILVLERVGEHLPLGERIPDRSDIWEVFSDLSQLGINQPDMRYSNILTSPTSLVSQVPSSPSTISLPGKICPYHHRTHKYRIIDFDRARKTDWTLKQHYYQQVGTLGRLLEMMEMNIILEPWEY</sequence>
<dbReference type="Proteomes" id="UP000027222">
    <property type="component" value="Unassembled WGS sequence"/>
</dbReference>
<proteinExistence type="predicted"/>